<keyword evidence="2" id="KW-1185">Reference proteome</keyword>
<dbReference type="SUPFAM" id="SSF48371">
    <property type="entry name" value="ARM repeat"/>
    <property type="match status" value="1"/>
</dbReference>
<dbReference type="InterPro" id="IPR016024">
    <property type="entry name" value="ARM-type_fold"/>
</dbReference>
<evidence type="ECO:0000313" key="2">
    <source>
        <dbReference type="Proteomes" id="UP001153292"/>
    </source>
</evidence>
<evidence type="ECO:0008006" key="3">
    <source>
        <dbReference type="Google" id="ProtNLM"/>
    </source>
</evidence>
<dbReference type="InterPro" id="IPR011989">
    <property type="entry name" value="ARM-like"/>
</dbReference>
<gene>
    <name evidence="1" type="ORF">CHILSU_LOCUS1649</name>
</gene>
<evidence type="ECO:0000313" key="1">
    <source>
        <dbReference type="EMBL" id="CAH0398526.1"/>
    </source>
</evidence>
<dbReference type="PANTHER" id="PTHR16356">
    <property type="entry name" value="TRANSMEMBRANE AND COILED-COIL DOMAIN-CONTAINING PROTEIN 6 TMCO6"/>
    <property type="match status" value="1"/>
</dbReference>
<accession>A0ABN8AYZ2</accession>
<name>A0ABN8AYZ2_CHISP</name>
<dbReference type="EMBL" id="OU963904">
    <property type="protein sequence ID" value="CAH0398526.1"/>
    <property type="molecule type" value="Genomic_DNA"/>
</dbReference>
<dbReference type="Gene3D" id="1.25.10.10">
    <property type="entry name" value="Leucine-rich Repeat Variant"/>
    <property type="match status" value="1"/>
</dbReference>
<protein>
    <recommendedName>
        <fullName evidence="3">IBB domain-containing protein</fullName>
    </recommendedName>
</protein>
<dbReference type="PANTHER" id="PTHR16356:SF1">
    <property type="entry name" value="TRANSMEMBRANE AND COILED-COIL DOMAIN-CONTAINING PROTEIN 6"/>
    <property type="match status" value="1"/>
</dbReference>
<organism evidence="1 2">
    <name type="scientific">Chilo suppressalis</name>
    <name type="common">Asiatic rice borer moth</name>
    <dbReference type="NCBI Taxonomy" id="168631"/>
    <lineage>
        <taxon>Eukaryota</taxon>
        <taxon>Metazoa</taxon>
        <taxon>Ecdysozoa</taxon>
        <taxon>Arthropoda</taxon>
        <taxon>Hexapoda</taxon>
        <taxon>Insecta</taxon>
        <taxon>Pterygota</taxon>
        <taxon>Neoptera</taxon>
        <taxon>Endopterygota</taxon>
        <taxon>Lepidoptera</taxon>
        <taxon>Glossata</taxon>
        <taxon>Ditrysia</taxon>
        <taxon>Pyraloidea</taxon>
        <taxon>Crambidae</taxon>
        <taxon>Crambinae</taxon>
        <taxon>Chilo</taxon>
    </lineage>
</organism>
<sequence>MTDEPMLLIRESSRNLLKSNRRIHKNEQNDIYRKLEETRLARETIVDIVNKLKTKSITAMELDILKNSILDDQNNIEVVLSNQGSLRGLVRELSGTDVTKQLAAAGCCCNIALGDAKACVTIAKAAGLYLVTALDNFNTELAVLCAWTLGNIAGSGHRACVALHSRGVLTKVTALLTHHLLCDAALYAATHLAYHMKDDLSKEYVEKWTQILVKMNLSMESSHLLFILSCHVDFALPQEELYRVLQFTYVSIQKHCAECSGTKMCCELVYLLRTLANSDISETGAIIINYFDANLGVECFKTILKSNNCTVSDALTWLLGNVLNVCGENSFVNKLLMTTAS</sequence>
<reference evidence="1" key="1">
    <citation type="submission" date="2021-12" db="EMBL/GenBank/DDBJ databases">
        <authorList>
            <person name="King R."/>
        </authorList>
    </citation>
    <scope>NUCLEOTIDE SEQUENCE</scope>
</reference>
<dbReference type="Proteomes" id="UP001153292">
    <property type="component" value="Chromosome 11"/>
</dbReference>
<proteinExistence type="predicted"/>